<evidence type="ECO:0000313" key="2">
    <source>
        <dbReference type="EMBL" id="TDP59034.1"/>
    </source>
</evidence>
<gene>
    <name evidence="2" type="ORF">DES47_11915</name>
</gene>
<keyword evidence="3" id="KW-1185">Reference proteome</keyword>
<feature type="transmembrane region" description="Helical" evidence="1">
    <location>
        <begin position="108"/>
        <end position="128"/>
    </location>
</feature>
<evidence type="ECO:0000256" key="1">
    <source>
        <dbReference type="SAM" id="Phobius"/>
    </source>
</evidence>
<sequence>MHTTLTQLSVRPRLMVSVGLGLVVALLLPGPLHATTRGLLGWNAAVWLYLLLVARMMHRADEGHLRRSAVQQADGAPVVLLLAITAALASLAAIALELSHVRGSAGPGWQHMVLTLGTITGSWLLLPLEFALAYASRYYGQAKAVSGLCFPSDEDGKPKLEPDYIDFLYFAFTIAATSQTSDIAVTTRGMRQLVLLHAVLSFAFNTILLALTINIVAGLL</sequence>
<comment type="caution">
    <text evidence="2">The sequence shown here is derived from an EMBL/GenBank/DDBJ whole genome shotgun (WGS) entry which is preliminary data.</text>
</comment>
<protein>
    <submittedName>
        <fullName evidence="2">Putative membrane protein</fullName>
    </submittedName>
</protein>
<organism evidence="2 3">
    <name type="scientific">Roseateles toxinivorans</name>
    <dbReference type="NCBI Taxonomy" id="270368"/>
    <lineage>
        <taxon>Bacteria</taxon>
        <taxon>Pseudomonadati</taxon>
        <taxon>Pseudomonadota</taxon>
        <taxon>Betaproteobacteria</taxon>
        <taxon>Burkholderiales</taxon>
        <taxon>Sphaerotilaceae</taxon>
        <taxon>Roseateles</taxon>
    </lineage>
</organism>
<feature type="transmembrane region" description="Helical" evidence="1">
    <location>
        <begin position="78"/>
        <end position="96"/>
    </location>
</feature>
<dbReference type="RefSeq" id="WP_133704124.1">
    <property type="nucleotide sequence ID" value="NZ_SNXS01000019.1"/>
</dbReference>
<feature type="transmembrane region" description="Helical" evidence="1">
    <location>
        <begin position="12"/>
        <end position="33"/>
    </location>
</feature>
<dbReference type="Pfam" id="PF07077">
    <property type="entry name" value="DUF1345"/>
    <property type="match status" value="1"/>
</dbReference>
<keyword evidence="1" id="KW-1133">Transmembrane helix</keyword>
<evidence type="ECO:0000313" key="3">
    <source>
        <dbReference type="Proteomes" id="UP000295361"/>
    </source>
</evidence>
<keyword evidence="1" id="KW-0472">Membrane</keyword>
<dbReference type="InterPro" id="IPR009781">
    <property type="entry name" value="DUF1345"/>
</dbReference>
<dbReference type="AlphaFoldDB" id="A0A4R6Q8V6"/>
<dbReference type="EMBL" id="SNXS01000019">
    <property type="protein sequence ID" value="TDP59034.1"/>
    <property type="molecule type" value="Genomic_DNA"/>
</dbReference>
<proteinExistence type="predicted"/>
<dbReference type="InParanoid" id="A0A4R6Q8V6"/>
<reference evidence="2 3" key="1">
    <citation type="submission" date="2019-03" db="EMBL/GenBank/DDBJ databases">
        <title>Genomic Encyclopedia of Type Strains, Phase IV (KMG-IV): sequencing the most valuable type-strain genomes for metagenomic binning, comparative biology and taxonomic classification.</title>
        <authorList>
            <person name="Goeker M."/>
        </authorList>
    </citation>
    <scope>NUCLEOTIDE SEQUENCE [LARGE SCALE GENOMIC DNA]</scope>
    <source>
        <strain evidence="2 3">DSM 16998</strain>
    </source>
</reference>
<feature type="transmembrane region" description="Helical" evidence="1">
    <location>
        <begin position="39"/>
        <end position="57"/>
    </location>
</feature>
<keyword evidence="1" id="KW-0812">Transmembrane</keyword>
<name>A0A4R6Q8V6_9BURK</name>
<feature type="transmembrane region" description="Helical" evidence="1">
    <location>
        <begin position="193"/>
        <end position="217"/>
    </location>
</feature>
<dbReference type="Proteomes" id="UP000295361">
    <property type="component" value="Unassembled WGS sequence"/>
</dbReference>
<accession>A0A4R6Q8V6</accession>
<dbReference type="OrthoDB" id="64737at2"/>